<name>A0A3S3UD34_9HYPH</name>
<feature type="active site" description="Proton donor" evidence="8 9">
    <location>
        <position position="103"/>
    </location>
</feature>
<dbReference type="GO" id="GO:0009073">
    <property type="term" value="P:aromatic amino acid family biosynthetic process"/>
    <property type="evidence" value="ECO:0007669"/>
    <property type="project" value="UniProtKB-KW"/>
</dbReference>
<comment type="subunit">
    <text evidence="4 8">Homododecamer.</text>
</comment>
<dbReference type="Pfam" id="PF01220">
    <property type="entry name" value="DHquinase_II"/>
    <property type="match status" value="1"/>
</dbReference>
<dbReference type="GO" id="GO:0003855">
    <property type="term" value="F:3-dehydroquinate dehydratase activity"/>
    <property type="evidence" value="ECO:0007669"/>
    <property type="project" value="UniProtKB-UniRule"/>
</dbReference>
<accession>A0A3S3UD34</accession>
<dbReference type="GO" id="GO:0019631">
    <property type="term" value="P:quinate catabolic process"/>
    <property type="evidence" value="ECO:0007669"/>
    <property type="project" value="TreeGrafter"/>
</dbReference>
<comment type="similarity">
    <text evidence="3 8">Belongs to the type-II 3-dehydroquinase family.</text>
</comment>
<keyword evidence="6 8" id="KW-0057">Aromatic amino acid biosynthesis</keyword>
<feature type="binding site" evidence="8">
    <location>
        <position position="114"/>
    </location>
    <ligand>
        <name>substrate</name>
    </ligand>
</feature>
<dbReference type="Gene3D" id="3.40.50.9100">
    <property type="entry name" value="Dehydroquinase, class II"/>
    <property type="match status" value="1"/>
</dbReference>
<evidence type="ECO:0000256" key="8">
    <source>
        <dbReference type="HAMAP-Rule" id="MF_00169"/>
    </source>
</evidence>
<evidence type="ECO:0000256" key="9">
    <source>
        <dbReference type="PIRSR" id="PIRSR001399-1"/>
    </source>
</evidence>
<comment type="pathway">
    <text evidence="2 8">Metabolic intermediate biosynthesis; chorismate biosynthesis; chorismate from D-erythrose 4-phosphate and phosphoenolpyruvate: step 3/7.</text>
</comment>
<evidence type="ECO:0000256" key="5">
    <source>
        <dbReference type="ARBA" id="ARBA00012060"/>
    </source>
</evidence>
<proteinExistence type="inferred from homology"/>
<organism evidence="10 11">
    <name type="scientific">Methylobacterium oryzihabitans</name>
    <dbReference type="NCBI Taxonomy" id="2499852"/>
    <lineage>
        <taxon>Bacteria</taxon>
        <taxon>Pseudomonadati</taxon>
        <taxon>Pseudomonadota</taxon>
        <taxon>Alphaproteobacteria</taxon>
        <taxon>Hyphomicrobiales</taxon>
        <taxon>Methylobacteriaceae</taxon>
        <taxon>Methylobacterium</taxon>
    </lineage>
</organism>
<dbReference type="PANTHER" id="PTHR21272:SF3">
    <property type="entry name" value="CATABOLIC 3-DEHYDROQUINASE"/>
    <property type="match status" value="1"/>
</dbReference>
<dbReference type="PANTHER" id="PTHR21272">
    <property type="entry name" value="CATABOLIC 3-DEHYDROQUINASE"/>
    <property type="match status" value="1"/>
</dbReference>
<keyword evidence="8" id="KW-0028">Amino-acid biosynthesis</keyword>
<comment type="function">
    <text evidence="8">Catalyzes a trans-dehydration via an enolate intermediate.</text>
</comment>
<dbReference type="InterPro" id="IPR001874">
    <property type="entry name" value="DHquinase_II"/>
</dbReference>
<dbReference type="HAMAP" id="MF_00169">
    <property type="entry name" value="AroQ"/>
    <property type="match status" value="1"/>
</dbReference>
<dbReference type="UniPathway" id="UPA00053">
    <property type="reaction ID" value="UER00086"/>
</dbReference>
<evidence type="ECO:0000256" key="1">
    <source>
        <dbReference type="ARBA" id="ARBA00001864"/>
    </source>
</evidence>
<gene>
    <name evidence="8" type="primary">aroQ</name>
    <name evidence="10" type="ORF">EOE48_03955</name>
</gene>
<dbReference type="NCBIfam" id="NF003807">
    <property type="entry name" value="PRK05395.1-4"/>
    <property type="match status" value="1"/>
</dbReference>
<protein>
    <recommendedName>
        <fullName evidence="5 8">3-dehydroquinate dehydratase</fullName>
        <shortName evidence="8">3-dehydroquinase</shortName>
        <ecNumber evidence="5 8">4.2.1.10</ecNumber>
    </recommendedName>
    <alternativeName>
        <fullName evidence="8">Type II DHQase</fullName>
    </alternativeName>
</protein>
<evidence type="ECO:0000313" key="10">
    <source>
        <dbReference type="EMBL" id="RVU21252.1"/>
    </source>
</evidence>
<feature type="binding site" evidence="8">
    <location>
        <position position="77"/>
    </location>
    <ligand>
        <name>substrate</name>
    </ligand>
</feature>
<dbReference type="CDD" id="cd00466">
    <property type="entry name" value="DHQase_II"/>
    <property type="match status" value="1"/>
</dbReference>
<dbReference type="GO" id="GO:0009423">
    <property type="term" value="P:chorismate biosynthetic process"/>
    <property type="evidence" value="ECO:0007669"/>
    <property type="project" value="UniProtKB-UniRule"/>
</dbReference>
<evidence type="ECO:0000256" key="3">
    <source>
        <dbReference type="ARBA" id="ARBA00011037"/>
    </source>
</evidence>
<feature type="binding site" evidence="8">
    <location>
        <begin position="104"/>
        <end position="105"/>
    </location>
    <ligand>
        <name>substrate</name>
    </ligand>
</feature>
<keyword evidence="11" id="KW-1185">Reference proteome</keyword>
<sequence length="151" mass="16033">MTAPIPILFLNGPNANLYGLDPNGTYGTESFPVLKARCERHAAAVGVALDFRQSNHEGVLIDWIQEARGTAAGLAINAAGLTYTSVAILDALLAFPGPIVEVHMSNIWKREPFRHHSYVSRAATGVVAGLGGLGYELAITALATLVREARP</sequence>
<dbReference type="AlphaFoldDB" id="A0A3S3UD34"/>
<evidence type="ECO:0000256" key="2">
    <source>
        <dbReference type="ARBA" id="ARBA00004902"/>
    </source>
</evidence>
<evidence type="ECO:0000256" key="6">
    <source>
        <dbReference type="ARBA" id="ARBA00023141"/>
    </source>
</evidence>
<dbReference type="NCBIfam" id="NF003806">
    <property type="entry name" value="PRK05395.1-3"/>
    <property type="match status" value="1"/>
</dbReference>
<dbReference type="EMBL" id="SACP01000002">
    <property type="protein sequence ID" value="RVU21252.1"/>
    <property type="molecule type" value="Genomic_DNA"/>
</dbReference>
<keyword evidence="7 8" id="KW-0456">Lyase</keyword>
<comment type="caution">
    <text evidence="8">Lacks conserved residue(s) required for the propagation of feature annotation.</text>
</comment>
<reference evidence="10 11" key="1">
    <citation type="submission" date="2019-01" db="EMBL/GenBank/DDBJ databases">
        <authorList>
            <person name="Chen W.-M."/>
        </authorList>
    </citation>
    <scope>NUCLEOTIDE SEQUENCE [LARGE SCALE GENOMIC DNA]</scope>
    <source>
        <strain evidence="10 11">TER-1</strain>
    </source>
</reference>
<comment type="catalytic activity">
    <reaction evidence="1 8">
        <text>3-dehydroquinate = 3-dehydroshikimate + H2O</text>
        <dbReference type="Rhea" id="RHEA:21096"/>
        <dbReference type="ChEBI" id="CHEBI:15377"/>
        <dbReference type="ChEBI" id="CHEBI:16630"/>
        <dbReference type="ChEBI" id="CHEBI:32364"/>
        <dbReference type="EC" id="4.2.1.10"/>
    </reaction>
</comment>
<dbReference type="EC" id="4.2.1.10" evidence="5 8"/>
<feature type="active site" description="Proton acceptor" evidence="8 9">
    <location>
        <position position="26"/>
    </location>
</feature>
<evidence type="ECO:0000313" key="11">
    <source>
        <dbReference type="Proteomes" id="UP000286997"/>
    </source>
</evidence>
<dbReference type="NCBIfam" id="NF003805">
    <property type="entry name" value="PRK05395.1-2"/>
    <property type="match status" value="1"/>
</dbReference>
<dbReference type="GO" id="GO:0008652">
    <property type="term" value="P:amino acid biosynthetic process"/>
    <property type="evidence" value="ECO:0007669"/>
    <property type="project" value="UniProtKB-KW"/>
</dbReference>
<dbReference type="Proteomes" id="UP000286997">
    <property type="component" value="Unassembled WGS sequence"/>
</dbReference>
<dbReference type="PIRSF" id="PIRSF001399">
    <property type="entry name" value="DHquinase_II"/>
    <property type="match status" value="1"/>
</dbReference>
<evidence type="ECO:0000256" key="4">
    <source>
        <dbReference type="ARBA" id="ARBA00011193"/>
    </source>
</evidence>
<dbReference type="OrthoDB" id="9790793at2"/>
<dbReference type="RefSeq" id="WP_127727471.1">
    <property type="nucleotide sequence ID" value="NZ_SACP01000002.1"/>
</dbReference>
<dbReference type="SUPFAM" id="SSF52304">
    <property type="entry name" value="Type II 3-dehydroquinate dehydratase"/>
    <property type="match status" value="1"/>
</dbReference>
<dbReference type="InterPro" id="IPR036441">
    <property type="entry name" value="DHquinase_II_sf"/>
</dbReference>
<evidence type="ECO:0000256" key="7">
    <source>
        <dbReference type="ARBA" id="ARBA00023239"/>
    </source>
</evidence>
<feature type="binding site" evidence="8">
    <location>
        <position position="90"/>
    </location>
    <ligand>
        <name>substrate</name>
    </ligand>
</feature>
<comment type="caution">
    <text evidence="10">The sequence shown here is derived from an EMBL/GenBank/DDBJ whole genome shotgun (WGS) entry which is preliminary data.</text>
</comment>